<evidence type="ECO:0000313" key="3">
    <source>
        <dbReference type="Proteomes" id="UP000553981"/>
    </source>
</evidence>
<comment type="caution">
    <text evidence="2">The sequence shown here is derived from an EMBL/GenBank/DDBJ whole genome shotgun (WGS) entry which is preliminary data.</text>
</comment>
<protein>
    <submittedName>
        <fullName evidence="2">Helix-turn-helix domain-containing protein</fullName>
    </submittedName>
</protein>
<dbReference type="InterPro" id="IPR041657">
    <property type="entry name" value="HTH_17"/>
</dbReference>
<dbReference type="Pfam" id="PF12728">
    <property type="entry name" value="HTH_17"/>
    <property type="match status" value="1"/>
</dbReference>
<name>A0A7Y0YC27_9ACTO</name>
<gene>
    <name evidence="2" type="ORF">HHJ67_05350</name>
</gene>
<dbReference type="AlphaFoldDB" id="A0A7Y0YC27"/>
<evidence type="ECO:0000259" key="1">
    <source>
        <dbReference type="Pfam" id="PF12728"/>
    </source>
</evidence>
<dbReference type="GeneID" id="61168814"/>
<dbReference type="EMBL" id="JABCUI010000002">
    <property type="protein sequence ID" value="NMW87178.1"/>
    <property type="molecule type" value="Genomic_DNA"/>
</dbReference>
<feature type="domain" description="Helix-turn-helix" evidence="1">
    <location>
        <begin position="21"/>
        <end position="70"/>
    </location>
</feature>
<reference evidence="2 3" key="1">
    <citation type="submission" date="2020-04" db="EMBL/GenBank/DDBJ databases">
        <title>Antimicrobial susceptibility and clonality of vaginal-derived multi-drug resistant Mobiluncus isolates in China.</title>
        <authorList>
            <person name="Zhang X."/>
        </authorList>
    </citation>
    <scope>NUCLEOTIDE SEQUENCE [LARGE SCALE GENOMIC DNA]</scope>
    <source>
        <strain evidence="2 3">19</strain>
    </source>
</reference>
<organism evidence="2 3">
    <name type="scientific">Mobiluncus curtisii</name>
    <dbReference type="NCBI Taxonomy" id="2051"/>
    <lineage>
        <taxon>Bacteria</taxon>
        <taxon>Bacillati</taxon>
        <taxon>Actinomycetota</taxon>
        <taxon>Actinomycetes</taxon>
        <taxon>Actinomycetales</taxon>
        <taxon>Actinomycetaceae</taxon>
        <taxon>Mobiluncus</taxon>
    </lineage>
</organism>
<evidence type="ECO:0000313" key="2">
    <source>
        <dbReference type="EMBL" id="NMW87178.1"/>
    </source>
</evidence>
<dbReference type="Proteomes" id="UP000553981">
    <property type="component" value="Unassembled WGS sequence"/>
</dbReference>
<proteinExistence type="predicted"/>
<accession>A0A7Y0YC27</accession>
<sequence length="75" mass="8791">MTAYKFTQEKGQNMTELNKKLLKATEVAEILNISRSKVYLLKDRRQIGFVDDGYIRFSHEDVAEYIEKHRVKAIA</sequence>
<dbReference type="RefSeq" id="WP_004013795.1">
    <property type="nucleotide sequence ID" value="NZ_JABCUH010000001.1"/>
</dbReference>